<evidence type="ECO:0000313" key="3">
    <source>
        <dbReference type="EMBL" id="CAK8680458.1"/>
    </source>
</evidence>
<gene>
    <name evidence="3" type="ORF">CVLEPA_LOCUS10704</name>
</gene>
<keyword evidence="1" id="KW-0175">Coiled coil</keyword>
<evidence type="ECO:0000259" key="2">
    <source>
        <dbReference type="Pfam" id="PF17921"/>
    </source>
</evidence>
<sequence length="732" mass="84160">MGITKSIPQNISLNDVKVYLVCGLVPKRKQYSISKEQAQKFRKFASNFEFDENGQLQFVKRASGFDSVTLPVLESDDEALPIFQNEHVCGSKHLSFKDTFHKIFQNYFWLTMLEDIRSWVDKCKECKAEKQKWKEISTIILKEHCYASNHYHYPHEFHDDSNLPTGIFGDCFSDLKANKISPTPKQCTKAWEIVNVKGFEDFKWDHDYVPDKLTMKRKYVSLVGSSSGLIKRRRLEWHNNKIKLLAKDAGNFSSAQQRCEEDVQPMTLPQPTTNIKPVVEKNFKIPSPPYRYDFIPDMEDETFPFLLGLEQAAYFLEFASLGQNALFPSRCFMCKTDFSPTWFNGGNNRKMCFSCLKNQQKSQLLKKHSSLIKSHHGKCNLIPMNHKKVLQNQITRLAKPAKVSLKSSSKSIRNANTRLLQVGPNTFTVHGGTHSSKLNDFLLKHQNKQALALRNSHKIRTISQQQNSTQANVNAVAGQAQRKHCAVTGKKPIQLLASVKVNSPKTTGTLRPISKLRLKTLSNTKGDRIKLRPRQGAQSIQTNNNFPEVKKREKVQAYLCWLKQQKTQPPQQQIKKAQTLKTLHHTSKTMPVSTEPFATKQIAHRSKPALSTQARVHDFKSSKMHVKTAISSRNRDGKVTPVGSFVLPRNLKVSSINLSRDGRTHIMTVKRKSTQESEKNNEVKRYTIKNEQIQRNILKWKQQLQRKKLEQIKDLAERQKALLRQRMQLKKT</sequence>
<dbReference type="EMBL" id="CAWYQH010000068">
    <property type="protein sequence ID" value="CAK8680458.1"/>
    <property type="molecule type" value="Genomic_DNA"/>
</dbReference>
<dbReference type="Proteomes" id="UP001642483">
    <property type="component" value="Unassembled WGS sequence"/>
</dbReference>
<accession>A0ABP0FN57</accession>
<name>A0ABP0FN57_CLALP</name>
<feature type="domain" description="Integrase zinc-binding" evidence="2">
    <location>
        <begin position="82"/>
        <end position="131"/>
    </location>
</feature>
<evidence type="ECO:0000256" key="1">
    <source>
        <dbReference type="SAM" id="Coils"/>
    </source>
</evidence>
<reference evidence="3 4" key="1">
    <citation type="submission" date="2024-02" db="EMBL/GenBank/DDBJ databases">
        <authorList>
            <person name="Daric V."/>
            <person name="Darras S."/>
        </authorList>
    </citation>
    <scope>NUCLEOTIDE SEQUENCE [LARGE SCALE GENOMIC DNA]</scope>
</reference>
<dbReference type="Pfam" id="PF17921">
    <property type="entry name" value="Integrase_H2C2"/>
    <property type="match status" value="1"/>
</dbReference>
<keyword evidence="4" id="KW-1185">Reference proteome</keyword>
<dbReference type="Gene3D" id="1.10.340.70">
    <property type="match status" value="1"/>
</dbReference>
<protein>
    <recommendedName>
        <fullName evidence="2">Integrase zinc-binding domain-containing protein</fullName>
    </recommendedName>
</protein>
<comment type="caution">
    <text evidence="3">The sequence shown here is derived from an EMBL/GenBank/DDBJ whole genome shotgun (WGS) entry which is preliminary data.</text>
</comment>
<proteinExistence type="predicted"/>
<evidence type="ECO:0000313" key="4">
    <source>
        <dbReference type="Proteomes" id="UP001642483"/>
    </source>
</evidence>
<feature type="coiled-coil region" evidence="1">
    <location>
        <begin position="676"/>
        <end position="732"/>
    </location>
</feature>
<dbReference type="InterPro" id="IPR041588">
    <property type="entry name" value="Integrase_H2C2"/>
</dbReference>
<organism evidence="3 4">
    <name type="scientific">Clavelina lepadiformis</name>
    <name type="common">Light-bulb sea squirt</name>
    <name type="synonym">Ascidia lepadiformis</name>
    <dbReference type="NCBI Taxonomy" id="159417"/>
    <lineage>
        <taxon>Eukaryota</taxon>
        <taxon>Metazoa</taxon>
        <taxon>Chordata</taxon>
        <taxon>Tunicata</taxon>
        <taxon>Ascidiacea</taxon>
        <taxon>Aplousobranchia</taxon>
        <taxon>Clavelinidae</taxon>
        <taxon>Clavelina</taxon>
    </lineage>
</organism>